<protein>
    <recommendedName>
        <fullName evidence="9">Tryptophan synthase alpha chain</fullName>
        <ecNumber evidence="9">4.2.1.20</ecNumber>
    </recommendedName>
</protein>
<comment type="catalytic activity">
    <reaction evidence="8 9">
        <text>(1S,2R)-1-C-(indol-3-yl)glycerol 3-phosphate + L-serine = D-glyceraldehyde 3-phosphate + L-tryptophan + H2O</text>
        <dbReference type="Rhea" id="RHEA:10532"/>
        <dbReference type="ChEBI" id="CHEBI:15377"/>
        <dbReference type="ChEBI" id="CHEBI:33384"/>
        <dbReference type="ChEBI" id="CHEBI:57912"/>
        <dbReference type="ChEBI" id="CHEBI:58866"/>
        <dbReference type="ChEBI" id="CHEBI:59776"/>
        <dbReference type="EC" id="4.2.1.20"/>
    </reaction>
</comment>
<dbReference type="GO" id="GO:0009507">
    <property type="term" value="C:chloroplast"/>
    <property type="evidence" value="ECO:0007669"/>
    <property type="project" value="UniProtKB-SubCell"/>
</dbReference>
<evidence type="ECO:0000256" key="2">
    <source>
        <dbReference type="ARBA" id="ARBA00004733"/>
    </source>
</evidence>
<comment type="subunit">
    <text evidence="3 9">Tetramer of two alpha and two beta chains.</text>
</comment>
<keyword evidence="5 9" id="KW-0822">Tryptophan biosynthesis</keyword>
<evidence type="ECO:0000256" key="3">
    <source>
        <dbReference type="ARBA" id="ARBA00011270"/>
    </source>
</evidence>
<dbReference type="GO" id="GO:0004834">
    <property type="term" value="F:tryptophan synthase activity"/>
    <property type="evidence" value="ECO:0007669"/>
    <property type="project" value="UniProtKB-UniRule"/>
</dbReference>
<keyword evidence="6 9" id="KW-0057">Aromatic amino acid biosynthesis</keyword>
<name>A0A8K1YUB1_9FLOR</name>
<comment type="pathway">
    <text evidence="2 9">Amino-acid biosynthesis; L-tryptophan biosynthesis; L-tryptophan from chorismate: step 5/5.</text>
</comment>
<keyword evidence="11" id="KW-0934">Plastid</keyword>
<keyword evidence="4 9" id="KW-0028">Amino-acid biosynthesis</keyword>
<evidence type="ECO:0000256" key="10">
    <source>
        <dbReference type="RuleBase" id="RU003662"/>
    </source>
</evidence>
<dbReference type="CDD" id="cd04724">
    <property type="entry name" value="Tryptophan_synthase_alpha"/>
    <property type="match status" value="1"/>
</dbReference>
<dbReference type="NCBIfam" id="TIGR00262">
    <property type="entry name" value="trpA"/>
    <property type="match status" value="1"/>
</dbReference>
<evidence type="ECO:0000256" key="6">
    <source>
        <dbReference type="ARBA" id="ARBA00023141"/>
    </source>
</evidence>
<dbReference type="UniPathway" id="UPA00035">
    <property type="reaction ID" value="UER00044"/>
</dbReference>
<dbReference type="EMBL" id="MK641509">
    <property type="protein sequence ID" value="UEQ11956.1"/>
    <property type="molecule type" value="Genomic_DNA"/>
</dbReference>
<evidence type="ECO:0000256" key="1">
    <source>
        <dbReference type="ARBA" id="ARBA00003365"/>
    </source>
</evidence>
<dbReference type="AlphaFoldDB" id="A0A8K1YUB1"/>
<keyword evidence="11" id="KW-0150">Chloroplast</keyword>
<dbReference type="PANTHER" id="PTHR43406">
    <property type="entry name" value="TRYPTOPHAN SYNTHASE, ALPHA CHAIN"/>
    <property type="match status" value="1"/>
</dbReference>
<feature type="active site" description="Proton acceptor" evidence="9">
    <location>
        <position position="47"/>
    </location>
</feature>
<dbReference type="InterPro" id="IPR013785">
    <property type="entry name" value="Aldolase_TIM"/>
</dbReference>
<keyword evidence="7 9" id="KW-0456">Lyase</keyword>
<comment type="similarity">
    <text evidence="9 10">Belongs to the TrpA family.</text>
</comment>
<evidence type="ECO:0000256" key="9">
    <source>
        <dbReference type="HAMAP-Rule" id="MF_00131"/>
    </source>
</evidence>
<evidence type="ECO:0000313" key="11">
    <source>
        <dbReference type="EMBL" id="UEQ11956.1"/>
    </source>
</evidence>
<dbReference type="PANTHER" id="PTHR43406:SF1">
    <property type="entry name" value="TRYPTOPHAN SYNTHASE ALPHA CHAIN, CHLOROPLASTIC"/>
    <property type="match status" value="1"/>
</dbReference>
<reference evidence="11" key="1">
    <citation type="submission" date="2019-03" db="EMBL/GenBank/DDBJ databases">
        <title>Phycologia Chloroplast and mitochondrial genomes of Kumanoa mahlacensis.</title>
        <authorList>
            <person name="Fang K."/>
        </authorList>
    </citation>
    <scope>NUCLEOTIDE SEQUENCE</scope>
    <source>
        <strain evidence="11">SAS-FKP1701</strain>
    </source>
</reference>
<dbReference type="InterPro" id="IPR002028">
    <property type="entry name" value="Trp_synthase_suA"/>
</dbReference>
<dbReference type="HAMAP" id="MF_00131">
    <property type="entry name" value="Trp_synth_alpha"/>
    <property type="match status" value="1"/>
</dbReference>
<evidence type="ECO:0000256" key="7">
    <source>
        <dbReference type="ARBA" id="ARBA00023239"/>
    </source>
</evidence>
<dbReference type="SUPFAM" id="SSF51366">
    <property type="entry name" value="Ribulose-phoshate binding barrel"/>
    <property type="match status" value="1"/>
</dbReference>
<dbReference type="FunFam" id="3.20.20.70:FF:000037">
    <property type="entry name" value="Tryptophan synthase alpha chain"/>
    <property type="match status" value="1"/>
</dbReference>
<dbReference type="PROSITE" id="PS00167">
    <property type="entry name" value="TRP_SYNTHASE_ALPHA"/>
    <property type="match status" value="1"/>
</dbReference>
<dbReference type="Gene3D" id="3.20.20.70">
    <property type="entry name" value="Aldolase class I"/>
    <property type="match status" value="1"/>
</dbReference>
<comment type="function">
    <text evidence="1 9">The alpha subunit is responsible for the aldol cleavage of indoleglycerol phosphate to indole and glyceraldehyde 3-phosphate.</text>
</comment>
<dbReference type="InterPro" id="IPR018204">
    <property type="entry name" value="Trp_synthase_alpha_AS"/>
</dbReference>
<dbReference type="Pfam" id="PF00290">
    <property type="entry name" value="Trp_syntA"/>
    <property type="match status" value="1"/>
</dbReference>
<geneLocation type="chloroplast" evidence="11"/>
<evidence type="ECO:0000256" key="8">
    <source>
        <dbReference type="ARBA" id="ARBA00049047"/>
    </source>
</evidence>
<dbReference type="GO" id="GO:0005829">
    <property type="term" value="C:cytosol"/>
    <property type="evidence" value="ECO:0007669"/>
    <property type="project" value="TreeGrafter"/>
</dbReference>
<accession>A0A8K1YUB1</accession>
<organism evidence="11">
    <name type="scientific">Kumanoa mahlacensis</name>
    <dbReference type="NCBI Taxonomy" id="1196387"/>
    <lineage>
        <taxon>Eukaryota</taxon>
        <taxon>Rhodophyta</taxon>
        <taxon>Florideophyceae</taxon>
        <taxon>Nemaliophycidae</taxon>
        <taxon>Batrachospermales</taxon>
        <taxon>Batrachospermaceae</taxon>
        <taxon>Kumanoa</taxon>
    </lineage>
</organism>
<proteinExistence type="inferred from homology"/>
<dbReference type="InterPro" id="IPR011060">
    <property type="entry name" value="RibuloseP-bd_barrel"/>
</dbReference>
<evidence type="ECO:0000256" key="5">
    <source>
        <dbReference type="ARBA" id="ARBA00022822"/>
    </source>
</evidence>
<evidence type="ECO:0000256" key="4">
    <source>
        <dbReference type="ARBA" id="ARBA00022605"/>
    </source>
</evidence>
<feature type="active site" description="Proton acceptor" evidence="9">
    <location>
        <position position="58"/>
    </location>
</feature>
<comment type="subcellular location">
    <subcellularLocation>
        <location evidence="9">Plastid</location>
        <location evidence="9">Chloroplast</location>
    </subcellularLocation>
</comment>
<sequence length="265" mass="29200">MNSISQVFNDLKHQCALIPFITAGDPNLESTEQVLKILDQEGADIIELGLPYSDPLADGPIIQEASRKALSKGITLDKILSMVTKVSFSIKAPLILFTYYNPILSRGIEKFLSDVAQAGIKGLIIPDLPVEEADYIIDLCKIVSLELILLITPTSSHNRIKSILSKSSHVVYVVSATGVTGFREQINAEMKDFIKSIKAQTDKAVILGFGISTENHVRQISQWQIDGIVIGSAFVKRLANNSQDNHFYNLTEFCSSLKKVLTDHL</sequence>
<gene>
    <name evidence="9 11" type="primary">trpA</name>
</gene>
<dbReference type="EC" id="4.2.1.20" evidence="9"/>